<feature type="region of interest" description="Disordered" evidence="1">
    <location>
        <begin position="145"/>
        <end position="194"/>
    </location>
</feature>
<dbReference type="GeneID" id="93161966"/>
<dbReference type="AlphaFoldDB" id="A0A0J9C6L6"/>
<evidence type="ECO:0000256" key="1">
    <source>
        <dbReference type="SAM" id="MobiDB-lite"/>
    </source>
</evidence>
<feature type="compositionally biased region" description="Polar residues" evidence="1">
    <location>
        <begin position="171"/>
        <end position="182"/>
    </location>
</feature>
<name>A0A0J9C6L6_9FIRM</name>
<evidence type="ECO:0000313" key="3">
    <source>
        <dbReference type="Proteomes" id="UP000037392"/>
    </source>
</evidence>
<dbReference type="EMBL" id="ADLK01000019">
    <property type="protein sequence ID" value="KMW20079.1"/>
    <property type="molecule type" value="Genomic_DNA"/>
</dbReference>
<accession>A0A0J9C6L6</accession>
<protein>
    <recommendedName>
        <fullName evidence="4">Stage III sporulation protein AG</fullName>
    </recommendedName>
</protein>
<gene>
    <name evidence="2" type="ORF">HMPREF9470_02094</name>
</gene>
<dbReference type="PATRIC" id="fig|742734.4.peg.2248"/>
<reference evidence="2 3" key="1">
    <citation type="submission" date="2011-04" db="EMBL/GenBank/DDBJ databases">
        <title>The Genome Sequence of Clostridium citroniae WAL-19142.</title>
        <authorList>
            <consortium name="The Broad Institute Genome Sequencing Platform"/>
            <person name="Earl A."/>
            <person name="Ward D."/>
            <person name="Feldgarden M."/>
            <person name="Gevers D."/>
            <person name="Warren Y.A."/>
            <person name="Tyrrell K.L."/>
            <person name="Citron D.M."/>
            <person name="Goldstein E.J."/>
            <person name="Daigneault M."/>
            <person name="Allen-Vercoe E."/>
            <person name="Young S.K."/>
            <person name="Zeng Q."/>
            <person name="Gargeya S."/>
            <person name="Fitzgerald M."/>
            <person name="Haas B."/>
            <person name="Abouelleil A."/>
            <person name="Alvarado L."/>
            <person name="Arachchi H.M."/>
            <person name="Berlin A."/>
            <person name="Brown A."/>
            <person name="Chapman S.B."/>
            <person name="Chen Z."/>
            <person name="Dunbar C."/>
            <person name="Freedman E."/>
            <person name="Gearin G."/>
            <person name="Gellesch M."/>
            <person name="Goldberg J."/>
            <person name="Griggs A."/>
            <person name="Gujja S."/>
            <person name="Heilman E.R."/>
            <person name="Heiman D."/>
            <person name="Howarth C."/>
            <person name="Larson L."/>
            <person name="Lui A."/>
            <person name="MacDonald P.J."/>
            <person name="Mehta T."/>
            <person name="Montmayeur A."/>
            <person name="Murphy C."/>
            <person name="Neiman D."/>
            <person name="Pearson M."/>
            <person name="Priest M."/>
            <person name="Roberts A."/>
            <person name="Saif S."/>
            <person name="Shea T."/>
            <person name="Shenoy N."/>
            <person name="Sisk P."/>
            <person name="Stolte C."/>
            <person name="Sykes S."/>
            <person name="White J."/>
            <person name="Yandava C."/>
            <person name="Wortman J."/>
            <person name="Nusbaum C."/>
            <person name="Birren B."/>
        </authorList>
    </citation>
    <scope>NUCLEOTIDE SEQUENCE [LARGE SCALE GENOMIC DNA]</scope>
    <source>
        <strain evidence="2 3">WAL-19142</strain>
    </source>
</reference>
<dbReference type="RefSeq" id="WP_007860464.1">
    <property type="nucleotide sequence ID" value="NZ_KQ235877.1"/>
</dbReference>
<evidence type="ECO:0000313" key="2">
    <source>
        <dbReference type="EMBL" id="KMW20079.1"/>
    </source>
</evidence>
<organism evidence="2 3">
    <name type="scientific">[Clostridium] citroniae WAL-19142</name>
    <dbReference type="NCBI Taxonomy" id="742734"/>
    <lineage>
        <taxon>Bacteria</taxon>
        <taxon>Bacillati</taxon>
        <taxon>Bacillota</taxon>
        <taxon>Clostridia</taxon>
        <taxon>Lachnospirales</taxon>
        <taxon>Lachnospiraceae</taxon>
        <taxon>Enterocloster</taxon>
    </lineage>
</organism>
<feature type="region of interest" description="Disordered" evidence="1">
    <location>
        <begin position="39"/>
        <end position="115"/>
    </location>
</feature>
<feature type="compositionally biased region" description="Polar residues" evidence="1">
    <location>
        <begin position="70"/>
        <end position="79"/>
    </location>
</feature>
<proteinExistence type="predicted"/>
<comment type="caution">
    <text evidence="2">The sequence shown here is derived from an EMBL/GenBank/DDBJ whole genome shotgun (WGS) entry which is preliminary data.</text>
</comment>
<dbReference type="OrthoDB" id="2061035at2"/>
<evidence type="ECO:0008006" key="4">
    <source>
        <dbReference type="Google" id="ProtNLM"/>
    </source>
</evidence>
<sequence>MGLKNRISKFSGKMTKEKWLLLLLIGVLLMILSFPLPGSQKKDKGKENQTAADSQGPGAVPLWTGDAQDPAQTGESSMFGSLGQDHMGGGSSENSEGDPAYPASASPGGEGSYETQMENRIKNLLKSVDGVGKVDVMVVLKSSSEKVVRVDRSTSSSTTQEKDSGGGTREVANSQSDESTVLSGSGSNGSGNVPIIEKELSPEISGIIISAEGGGSPTIKAEISEAMEALFGLPPHKIKVLKRVE</sequence>
<dbReference type="Proteomes" id="UP000037392">
    <property type="component" value="Unassembled WGS sequence"/>
</dbReference>